<sequence>MQLRNLGAALAALVLVSSAGADIENDLRTVLKFGPRVTGSPANEQARSYLEAQFRALGYDTRREAFSYPRFDDLGSDLRQGNQTLSGRALEGSTGGEVRARAVRVPGVGTPEDFRAVNVRGQVAVVARGQLSFLQKAKNALAAGAAGLIIVNNEAKELQGRFGERVALPVLAVTSTTGAALRDGQALELRVRVRDGEVRGVNVVAFKSGVARPELLFGAHMDSVFRAPGANDNLSGTVAVLELARRAVNTPLAARSFYVLFDGEEDGLRGSRAFVQAHAPLVQGLKAMFNFDMVGVNVTPLNVTGERRLVETARQVAGLPGSFPADSGSDQVPFDQAGVPTLFFHRGLDANYHQPGDTLADPALIRGAVDAALSIADVVLKASVPAGHSGP</sequence>
<feature type="chain" id="PRO_5046713470" evidence="1">
    <location>
        <begin position="22"/>
        <end position="391"/>
    </location>
</feature>
<dbReference type="InterPro" id="IPR007484">
    <property type="entry name" value="Peptidase_M28"/>
</dbReference>
<evidence type="ECO:0000259" key="3">
    <source>
        <dbReference type="Pfam" id="PF04389"/>
    </source>
</evidence>
<comment type="caution">
    <text evidence="4">The sequence shown here is derived from an EMBL/GenBank/DDBJ whole genome shotgun (WGS) entry which is preliminary data.</text>
</comment>
<dbReference type="Pfam" id="PF04389">
    <property type="entry name" value="Peptidase_M28"/>
    <property type="match status" value="1"/>
</dbReference>
<evidence type="ECO:0000256" key="1">
    <source>
        <dbReference type="SAM" id="SignalP"/>
    </source>
</evidence>
<dbReference type="SUPFAM" id="SSF52025">
    <property type="entry name" value="PA domain"/>
    <property type="match status" value="1"/>
</dbReference>
<proteinExistence type="predicted"/>
<dbReference type="SUPFAM" id="SSF53187">
    <property type="entry name" value="Zn-dependent exopeptidases"/>
    <property type="match status" value="1"/>
</dbReference>
<name>A0ABV9IDS5_9DEIO</name>
<reference evidence="5" key="1">
    <citation type="journal article" date="2019" name="Int. J. Syst. Evol. Microbiol.">
        <title>The Global Catalogue of Microorganisms (GCM) 10K type strain sequencing project: providing services to taxonomists for standard genome sequencing and annotation.</title>
        <authorList>
            <consortium name="The Broad Institute Genomics Platform"/>
            <consortium name="The Broad Institute Genome Sequencing Center for Infectious Disease"/>
            <person name="Wu L."/>
            <person name="Ma J."/>
        </authorList>
    </citation>
    <scope>NUCLEOTIDE SEQUENCE [LARGE SCALE GENOMIC DNA]</scope>
    <source>
        <strain evidence="5">CCUG 55995</strain>
    </source>
</reference>
<feature type="domain" description="PA" evidence="2">
    <location>
        <begin position="110"/>
        <end position="181"/>
    </location>
</feature>
<feature type="domain" description="Peptidase M28" evidence="3">
    <location>
        <begin position="202"/>
        <end position="362"/>
    </location>
</feature>
<keyword evidence="5" id="KW-1185">Reference proteome</keyword>
<dbReference type="InterPro" id="IPR045175">
    <property type="entry name" value="M28_fam"/>
</dbReference>
<dbReference type="PANTHER" id="PTHR12147:SF26">
    <property type="entry name" value="PEPTIDASE M28 DOMAIN-CONTAINING PROTEIN"/>
    <property type="match status" value="1"/>
</dbReference>
<gene>
    <name evidence="4" type="ORF">ACFO0D_19440</name>
</gene>
<dbReference type="Gene3D" id="3.50.30.30">
    <property type="match status" value="1"/>
</dbReference>
<accession>A0ABV9IDS5</accession>
<dbReference type="RefSeq" id="WP_380063487.1">
    <property type="nucleotide sequence ID" value="NZ_JBHSEI010000017.1"/>
</dbReference>
<dbReference type="Pfam" id="PF02225">
    <property type="entry name" value="PA"/>
    <property type="match status" value="1"/>
</dbReference>
<dbReference type="EMBL" id="JBHSEI010000017">
    <property type="protein sequence ID" value="MFC4640507.1"/>
    <property type="molecule type" value="Genomic_DNA"/>
</dbReference>
<protein>
    <submittedName>
        <fullName evidence="4">M28 family peptidase</fullName>
    </submittedName>
</protein>
<dbReference type="Gene3D" id="3.40.630.10">
    <property type="entry name" value="Zn peptidases"/>
    <property type="match status" value="1"/>
</dbReference>
<evidence type="ECO:0000259" key="2">
    <source>
        <dbReference type="Pfam" id="PF02225"/>
    </source>
</evidence>
<organism evidence="4 5">
    <name type="scientific">Deinococcus hohokamensis</name>
    <dbReference type="NCBI Taxonomy" id="309883"/>
    <lineage>
        <taxon>Bacteria</taxon>
        <taxon>Thermotogati</taxon>
        <taxon>Deinococcota</taxon>
        <taxon>Deinococci</taxon>
        <taxon>Deinococcales</taxon>
        <taxon>Deinococcaceae</taxon>
        <taxon>Deinococcus</taxon>
    </lineage>
</organism>
<dbReference type="Proteomes" id="UP001595952">
    <property type="component" value="Unassembled WGS sequence"/>
</dbReference>
<dbReference type="InterPro" id="IPR046450">
    <property type="entry name" value="PA_dom_sf"/>
</dbReference>
<dbReference type="InterPro" id="IPR003137">
    <property type="entry name" value="PA_domain"/>
</dbReference>
<evidence type="ECO:0000313" key="4">
    <source>
        <dbReference type="EMBL" id="MFC4640507.1"/>
    </source>
</evidence>
<keyword evidence="1" id="KW-0732">Signal</keyword>
<evidence type="ECO:0000313" key="5">
    <source>
        <dbReference type="Proteomes" id="UP001595952"/>
    </source>
</evidence>
<dbReference type="PANTHER" id="PTHR12147">
    <property type="entry name" value="METALLOPEPTIDASE M28 FAMILY MEMBER"/>
    <property type="match status" value="1"/>
</dbReference>
<feature type="signal peptide" evidence="1">
    <location>
        <begin position="1"/>
        <end position="21"/>
    </location>
</feature>